<evidence type="ECO:0000256" key="2">
    <source>
        <dbReference type="SAM" id="Phobius"/>
    </source>
</evidence>
<evidence type="ECO:0000313" key="4">
    <source>
        <dbReference type="Proteomes" id="UP001497392"/>
    </source>
</evidence>
<feature type="region of interest" description="Disordered" evidence="1">
    <location>
        <begin position="1"/>
        <end position="28"/>
    </location>
</feature>
<keyword evidence="4" id="KW-1185">Reference proteome</keyword>
<gene>
    <name evidence="3" type="primary">g9020</name>
    <name evidence="3" type="ORF">VP750_LOCUS8093</name>
</gene>
<evidence type="ECO:0000256" key="1">
    <source>
        <dbReference type="SAM" id="MobiDB-lite"/>
    </source>
</evidence>
<keyword evidence="2" id="KW-1133">Transmembrane helix</keyword>
<accession>A0ABP1G4F9</accession>
<dbReference type="EMBL" id="CAXHTA020000016">
    <property type="protein sequence ID" value="CAL5226187.1"/>
    <property type="molecule type" value="Genomic_DNA"/>
</dbReference>
<keyword evidence="2" id="KW-0812">Transmembrane</keyword>
<name>A0ABP1G4F9_9CHLO</name>
<feature type="transmembrane region" description="Helical" evidence="2">
    <location>
        <begin position="41"/>
        <end position="66"/>
    </location>
</feature>
<proteinExistence type="predicted"/>
<evidence type="ECO:0000313" key="3">
    <source>
        <dbReference type="EMBL" id="CAL5226187.1"/>
    </source>
</evidence>
<comment type="caution">
    <text evidence="3">The sequence shown here is derived from an EMBL/GenBank/DDBJ whole genome shotgun (WGS) entry which is preliminary data.</text>
</comment>
<feature type="compositionally biased region" description="Basic and acidic residues" evidence="1">
    <location>
        <begin position="1"/>
        <end position="13"/>
    </location>
</feature>
<protein>
    <submittedName>
        <fullName evidence="3">G9020 protein</fullName>
    </submittedName>
</protein>
<reference evidence="3 4" key="1">
    <citation type="submission" date="2024-06" db="EMBL/GenBank/DDBJ databases">
        <authorList>
            <person name="Kraege A."/>
            <person name="Thomma B."/>
        </authorList>
    </citation>
    <scope>NUCLEOTIDE SEQUENCE [LARGE SCALE GENOMIC DNA]</scope>
</reference>
<sequence length="85" mass="9674">MAELRQRSNKDAAEVSAPEDDKKRRKIEPEPDWGFVEIGKLIAMGLMWGVVVLGVIHLSMWLGAWWDNNIGTPGKPGWRSQKIFQ</sequence>
<keyword evidence="2" id="KW-0472">Membrane</keyword>
<dbReference type="Proteomes" id="UP001497392">
    <property type="component" value="Unassembled WGS sequence"/>
</dbReference>
<organism evidence="3 4">
    <name type="scientific">Coccomyxa viridis</name>
    <dbReference type="NCBI Taxonomy" id="1274662"/>
    <lineage>
        <taxon>Eukaryota</taxon>
        <taxon>Viridiplantae</taxon>
        <taxon>Chlorophyta</taxon>
        <taxon>core chlorophytes</taxon>
        <taxon>Trebouxiophyceae</taxon>
        <taxon>Trebouxiophyceae incertae sedis</taxon>
        <taxon>Coccomyxaceae</taxon>
        <taxon>Coccomyxa</taxon>
    </lineage>
</organism>